<evidence type="ECO:0000256" key="1">
    <source>
        <dbReference type="ARBA" id="ARBA00004141"/>
    </source>
</evidence>
<evidence type="ECO:0000256" key="8">
    <source>
        <dbReference type="SAM" id="Phobius"/>
    </source>
</evidence>
<feature type="transmembrane region" description="Helical" evidence="8">
    <location>
        <begin position="91"/>
        <end position="111"/>
    </location>
</feature>
<feature type="transmembrane region" description="Helical" evidence="8">
    <location>
        <begin position="179"/>
        <end position="198"/>
    </location>
</feature>
<feature type="transmembrane region" description="Helical" evidence="8">
    <location>
        <begin position="148"/>
        <end position="167"/>
    </location>
</feature>
<dbReference type="Pfam" id="PF00230">
    <property type="entry name" value="MIP"/>
    <property type="match status" value="1"/>
</dbReference>
<evidence type="ECO:0000313" key="10">
    <source>
        <dbReference type="Proteomes" id="UP000571950"/>
    </source>
</evidence>
<gene>
    <name evidence="9" type="ORF">GGR43_002470</name>
</gene>
<keyword evidence="4 7" id="KW-0812">Transmembrane</keyword>
<dbReference type="EMBL" id="JACIDT010000008">
    <property type="protein sequence ID" value="MBB3926747.1"/>
    <property type="molecule type" value="Genomic_DNA"/>
</dbReference>
<feature type="transmembrane region" description="Helical" evidence="8">
    <location>
        <begin position="12"/>
        <end position="35"/>
    </location>
</feature>
<dbReference type="InterPro" id="IPR023271">
    <property type="entry name" value="Aquaporin-like"/>
</dbReference>
<dbReference type="CDD" id="cd00333">
    <property type="entry name" value="MIP"/>
    <property type="match status" value="1"/>
</dbReference>
<keyword evidence="10" id="KW-1185">Reference proteome</keyword>
<dbReference type="Proteomes" id="UP000571950">
    <property type="component" value="Unassembled WGS sequence"/>
</dbReference>
<evidence type="ECO:0000256" key="3">
    <source>
        <dbReference type="ARBA" id="ARBA00022448"/>
    </source>
</evidence>
<dbReference type="AlphaFoldDB" id="A0A7W6BKK0"/>
<dbReference type="GO" id="GO:0005886">
    <property type="term" value="C:plasma membrane"/>
    <property type="evidence" value="ECO:0007669"/>
    <property type="project" value="TreeGrafter"/>
</dbReference>
<dbReference type="SUPFAM" id="SSF81338">
    <property type="entry name" value="Aquaporin-like"/>
    <property type="match status" value="1"/>
</dbReference>
<keyword evidence="5 8" id="KW-1133">Transmembrane helix</keyword>
<comment type="subcellular location">
    <subcellularLocation>
        <location evidence="1">Membrane</location>
        <topology evidence="1">Multi-pass membrane protein</topology>
    </subcellularLocation>
</comment>
<comment type="similarity">
    <text evidence="2 7">Belongs to the MIP/aquaporin (TC 1.A.8) family.</text>
</comment>
<dbReference type="GO" id="GO:0015254">
    <property type="term" value="F:glycerol channel activity"/>
    <property type="evidence" value="ECO:0007669"/>
    <property type="project" value="TreeGrafter"/>
</dbReference>
<evidence type="ECO:0000256" key="7">
    <source>
        <dbReference type="RuleBase" id="RU000477"/>
    </source>
</evidence>
<feature type="transmembrane region" description="Helical" evidence="8">
    <location>
        <begin position="41"/>
        <end position="61"/>
    </location>
</feature>
<reference evidence="9 10" key="1">
    <citation type="submission" date="2020-08" db="EMBL/GenBank/DDBJ databases">
        <title>Genomic Encyclopedia of Type Strains, Phase IV (KMG-IV): sequencing the most valuable type-strain genomes for metagenomic binning, comparative biology and taxonomic classification.</title>
        <authorList>
            <person name="Goeker M."/>
        </authorList>
    </citation>
    <scope>NUCLEOTIDE SEQUENCE [LARGE SCALE GENOMIC DNA]</scope>
    <source>
        <strain evidence="9 10">DSM 26189</strain>
    </source>
</reference>
<dbReference type="NCBIfam" id="TIGR00861">
    <property type="entry name" value="MIP"/>
    <property type="match status" value="1"/>
</dbReference>
<dbReference type="Gene3D" id="1.20.1080.10">
    <property type="entry name" value="Glycerol uptake facilitator protein"/>
    <property type="match status" value="1"/>
</dbReference>
<accession>A0A7W6BKK0</accession>
<protein>
    <submittedName>
        <fullName evidence="9">Glycerol uptake facilitator protein</fullName>
    </submittedName>
</protein>
<keyword evidence="6 8" id="KW-0472">Membrane</keyword>
<proteinExistence type="inferred from homology"/>
<dbReference type="RefSeq" id="WP_188072256.1">
    <property type="nucleotide sequence ID" value="NZ_BSPS01000012.1"/>
</dbReference>
<dbReference type="PRINTS" id="PR02019">
    <property type="entry name" value="AQUAPORIN7"/>
</dbReference>
<dbReference type="PROSITE" id="PS00221">
    <property type="entry name" value="MIP"/>
    <property type="match status" value="1"/>
</dbReference>
<organism evidence="9 10">
    <name type="scientific">Sphingobium jiangsuense</name>
    <dbReference type="NCBI Taxonomy" id="870476"/>
    <lineage>
        <taxon>Bacteria</taxon>
        <taxon>Pseudomonadati</taxon>
        <taxon>Pseudomonadota</taxon>
        <taxon>Alphaproteobacteria</taxon>
        <taxon>Sphingomonadales</taxon>
        <taxon>Sphingomonadaceae</taxon>
        <taxon>Sphingobium</taxon>
    </lineage>
</organism>
<name>A0A7W6BKK0_9SPHN</name>
<dbReference type="PANTHER" id="PTHR43829:SF9">
    <property type="entry name" value="AQUAPORIN-9"/>
    <property type="match status" value="1"/>
</dbReference>
<dbReference type="PRINTS" id="PR00783">
    <property type="entry name" value="MINTRINSICP"/>
</dbReference>
<dbReference type="InterPro" id="IPR000425">
    <property type="entry name" value="MIP"/>
</dbReference>
<dbReference type="InterPro" id="IPR022357">
    <property type="entry name" value="MIP_CS"/>
</dbReference>
<evidence type="ECO:0000256" key="6">
    <source>
        <dbReference type="ARBA" id="ARBA00023136"/>
    </source>
</evidence>
<evidence type="ECO:0000256" key="4">
    <source>
        <dbReference type="ARBA" id="ARBA00022692"/>
    </source>
</evidence>
<evidence type="ECO:0000256" key="2">
    <source>
        <dbReference type="ARBA" id="ARBA00006175"/>
    </source>
</evidence>
<comment type="caution">
    <text evidence="9">The sequence shown here is derived from an EMBL/GenBank/DDBJ whole genome shotgun (WGS) entry which is preliminary data.</text>
</comment>
<keyword evidence="3 7" id="KW-0813">Transport</keyword>
<dbReference type="PANTHER" id="PTHR43829">
    <property type="entry name" value="AQUAPORIN OR AQUAGLYCEROPORIN RELATED"/>
    <property type="match status" value="1"/>
</dbReference>
<evidence type="ECO:0000256" key="5">
    <source>
        <dbReference type="ARBA" id="ARBA00022989"/>
    </source>
</evidence>
<feature type="transmembrane region" description="Helical" evidence="8">
    <location>
        <begin position="231"/>
        <end position="253"/>
    </location>
</feature>
<evidence type="ECO:0000313" key="9">
    <source>
        <dbReference type="EMBL" id="MBB3926747.1"/>
    </source>
</evidence>
<sequence length="280" mass="29493">MEKPDNLVGELISECIAVCIIITLGNSAAAMYFLYDPSPYQQAYWGLCATWGIAVTLAIYVTGSVSGTHANPAVTLALVLFRSFPPRKAPLYIVAQVVGACIGAALVYQMFQPVIDAFNAAHGLTREGGGAAGVFFTHPGENITPGRAFVNEIILTAILVLGIFAITDEYNTVAPMANSSALIIGLLVTTIGGAAGYLEGWPINPARDFGPRLFCYFAGWGPAAFPAPMNYWWVPVAAPLIGGAIGGALYRYLVWNFLPLRRNGAARGRSGPPSPPGGLG</sequence>
<dbReference type="InterPro" id="IPR050363">
    <property type="entry name" value="MIP/Aquaporin"/>
</dbReference>